<dbReference type="EMBL" id="PJQM01005186">
    <property type="protein sequence ID" value="RCH82220.1"/>
    <property type="molecule type" value="Genomic_DNA"/>
</dbReference>
<dbReference type="InterPro" id="IPR051604">
    <property type="entry name" value="Ergot_Alk_Oxidoreductase"/>
</dbReference>
<proteinExistence type="predicted"/>
<comment type="caution">
    <text evidence="2">The sequence shown here is derived from an EMBL/GenBank/DDBJ whole genome shotgun (WGS) entry which is preliminary data.</text>
</comment>
<evidence type="ECO:0000313" key="2">
    <source>
        <dbReference type="EMBL" id="RCH82220.1"/>
    </source>
</evidence>
<dbReference type="OrthoDB" id="10254221at2759"/>
<dbReference type="Proteomes" id="UP000253551">
    <property type="component" value="Unassembled WGS sequence"/>
</dbReference>
<feature type="domain" description="NAD(P)-binding" evidence="1">
    <location>
        <begin position="47"/>
        <end position="160"/>
    </location>
</feature>
<dbReference type="SUPFAM" id="SSF51735">
    <property type="entry name" value="NAD(P)-binding Rossmann-fold domains"/>
    <property type="match status" value="1"/>
</dbReference>
<evidence type="ECO:0000259" key="1">
    <source>
        <dbReference type="Pfam" id="PF13460"/>
    </source>
</evidence>
<gene>
    <name evidence="2" type="ORF">CU098_006118</name>
</gene>
<dbReference type="AlphaFoldDB" id="A0A367IWZ8"/>
<dbReference type="PANTHER" id="PTHR43162:SF1">
    <property type="entry name" value="PRESTALK A DIFFERENTIATION PROTEIN A"/>
    <property type="match status" value="1"/>
</dbReference>
<reference evidence="2 3" key="1">
    <citation type="journal article" date="2018" name="G3 (Bethesda)">
        <title>Phylogenetic and Phylogenomic Definition of Rhizopus Species.</title>
        <authorList>
            <person name="Gryganskyi A.P."/>
            <person name="Golan J."/>
            <person name="Dolatabadi S."/>
            <person name="Mondo S."/>
            <person name="Robb S."/>
            <person name="Idnurm A."/>
            <person name="Muszewska A."/>
            <person name="Steczkiewicz K."/>
            <person name="Masonjones S."/>
            <person name="Liao H.L."/>
            <person name="Gajdeczka M.T."/>
            <person name="Anike F."/>
            <person name="Vuek A."/>
            <person name="Anishchenko I.M."/>
            <person name="Voigt K."/>
            <person name="de Hoog G.S."/>
            <person name="Smith M.E."/>
            <person name="Heitman J."/>
            <person name="Vilgalys R."/>
            <person name="Stajich J.E."/>
        </authorList>
    </citation>
    <scope>NUCLEOTIDE SEQUENCE [LARGE SCALE GENOMIC DNA]</scope>
    <source>
        <strain evidence="2 3">LSU 92-RS-03</strain>
    </source>
</reference>
<accession>A0A367IWZ8</accession>
<dbReference type="Pfam" id="PF13460">
    <property type="entry name" value="NAD_binding_10"/>
    <property type="match status" value="1"/>
</dbReference>
<dbReference type="InterPro" id="IPR016040">
    <property type="entry name" value="NAD(P)-bd_dom"/>
</dbReference>
<name>A0A367IWZ8_RHIST</name>
<protein>
    <recommendedName>
        <fullName evidence="1">NAD(P)-binding domain-containing protein</fullName>
    </recommendedName>
</protein>
<keyword evidence="3" id="KW-1185">Reference proteome</keyword>
<evidence type="ECO:0000313" key="3">
    <source>
        <dbReference type="Proteomes" id="UP000253551"/>
    </source>
</evidence>
<feature type="non-terminal residue" evidence="2">
    <location>
        <position position="354"/>
    </location>
</feature>
<dbReference type="InterPro" id="IPR036291">
    <property type="entry name" value="NAD(P)-bd_dom_sf"/>
</dbReference>
<organism evidence="2 3">
    <name type="scientific">Rhizopus stolonifer</name>
    <name type="common">Rhizopus nigricans</name>
    <dbReference type="NCBI Taxonomy" id="4846"/>
    <lineage>
        <taxon>Eukaryota</taxon>
        <taxon>Fungi</taxon>
        <taxon>Fungi incertae sedis</taxon>
        <taxon>Mucoromycota</taxon>
        <taxon>Mucoromycotina</taxon>
        <taxon>Mucoromycetes</taxon>
        <taxon>Mucorales</taxon>
        <taxon>Mucorineae</taxon>
        <taxon>Rhizopodaceae</taxon>
        <taxon>Rhizopus</taxon>
    </lineage>
</organism>
<dbReference type="PANTHER" id="PTHR43162">
    <property type="match status" value="1"/>
</dbReference>
<sequence length="354" mass="41189">MLLVTSADEYLGFCVTSHLSQFESLRNHLRILYHKTKDEPNSTLVANFSRKGIDVRPVDYMHPNDLSKAFHKVDQMILTVGSHPDRVKHCRHLCRVAIRSGIRSIIFLSHIGAHSKNHESLNDYGLIEDYLVEQQQICEEQDMDRGRSFNWTILRLDWIQQYFHLWACQIESRKSIGLPLAHDTKICPVDISDVCHVVASLVTNQEGSLLSDVHDVHASQSYTLTGPEAITSKELIDMISHATRFKQIKYQMMRPMDTVFYLKSLSHNIWYDERIKKEKSRIYFDSLDNGHMYRLNAFTVPNDVHVQRFLDYFDWVSKTSGSFPVEDTRLLLTHKEPSSIQDFFLENANSFKPR</sequence>
<dbReference type="STRING" id="4846.A0A367IWZ8"/>
<dbReference type="Gene3D" id="3.40.50.720">
    <property type="entry name" value="NAD(P)-binding Rossmann-like Domain"/>
    <property type="match status" value="1"/>
</dbReference>